<accession>A0A978V0G3</accession>
<sequence length="153" mass="17002">MDKFSRATAILLFWFMVVSIQFPSTIGESQHVDHIQDQKPSLVKTVFDTITSLKESHQDSWGKLKTIVHGIQLKFFPPNLDFRGADERKKESGTAVGEAGDKVKEAVEKSFHTSKETVEETAKTAAEVVGETVHKGAKKVKETVSDKESQAEL</sequence>
<evidence type="ECO:0000256" key="1">
    <source>
        <dbReference type="SAM" id="SignalP"/>
    </source>
</evidence>
<dbReference type="EMBL" id="JAEACU010000008">
    <property type="protein sequence ID" value="KAH7520729.1"/>
    <property type="molecule type" value="Genomic_DNA"/>
</dbReference>
<organism evidence="2 3">
    <name type="scientific">Ziziphus jujuba var. spinosa</name>
    <dbReference type="NCBI Taxonomy" id="714518"/>
    <lineage>
        <taxon>Eukaryota</taxon>
        <taxon>Viridiplantae</taxon>
        <taxon>Streptophyta</taxon>
        <taxon>Embryophyta</taxon>
        <taxon>Tracheophyta</taxon>
        <taxon>Spermatophyta</taxon>
        <taxon>Magnoliopsida</taxon>
        <taxon>eudicotyledons</taxon>
        <taxon>Gunneridae</taxon>
        <taxon>Pentapetalae</taxon>
        <taxon>rosids</taxon>
        <taxon>fabids</taxon>
        <taxon>Rosales</taxon>
        <taxon>Rhamnaceae</taxon>
        <taxon>Paliureae</taxon>
        <taxon>Ziziphus</taxon>
    </lineage>
</organism>
<dbReference type="PANTHER" id="PTHR35463:SF10">
    <property type="entry name" value="TRANSMEMBRANE PROTEIN"/>
    <property type="match status" value="1"/>
</dbReference>
<gene>
    <name evidence="2" type="ORF">FEM48_Zijuj08G0176200</name>
</gene>
<protein>
    <submittedName>
        <fullName evidence="2">Uncharacterized protein</fullName>
    </submittedName>
</protein>
<feature type="signal peptide" evidence="1">
    <location>
        <begin position="1"/>
        <end position="27"/>
    </location>
</feature>
<dbReference type="Proteomes" id="UP000813462">
    <property type="component" value="Unassembled WGS sequence"/>
</dbReference>
<keyword evidence="1" id="KW-0732">Signal</keyword>
<reference evidence="2" key="1">
    <citation type="journal article" date="2021" name="Front. Plant Sci.">
        <title>Chromosome-Scale Genome Assembly for Chinese Sour Jujube and Insights Into Its Genome Evolution and Domestication Signature.</title>
        <authorList>
            <person name="Shen L.-Y."/>
            <person name="Luo H."/>
            <person name="Wang X.-L."/>
            <person name="Wang X.-M."/>
            <person name="Qiu X.-J."/>
            <person name="Liu H."/>
            <person name="Zhou S.-S."/>
            <person name="Jia K.-H."/>
            <person name="Nie S."/>
            <person name="Bao Y.-T."/>
            <person name="Zhang R.-G."/>
            <person name="Yun Q.-Z."/>
            <person name="Chai Y.-H."/>
            <person name="Lu J.-Y."/>
            <person name="Li Y."/>
            <person name="Zhao S.-W."/>
            <person name="Mao J.-F."/>
            <person name="Jia S.-G."/>
            <person name="Mao Y.-M."/>
        </authorList>
    </citation>
    <scope>NUCLEOTIDE SEQUENCE</scope>
    <source>
        <strain evidence="2">AT0</strain>
        <tissue evidence="2">Leaf</tissue>
    </source>
</reference>
<feature type="chain" id="PRO_5037548020" evidence="1">
    <location>
        <begin position="28"/>
        <end position="153"/>
    </location>
</feature>
<comment type="caution">
    <text evidence="2">The sequence shown here is derived from an EMBL/GenBank/DDBJ whole genome shotgun (WGS) entry which is preliminary data.</text>
</comment>
<dbReference type="AlphaFoldDB" id="A0A978V0G3"/>
<proteinExistence type="predicted"/>
<evidence type="ECO:0000313" key="3">
    <source>
        <dbReference type="Proteomes" id="UP000813462"/>
    </source>
</evidence>
<dbReference type="OrthoDB" id="690661at2759"/>
<dbReference type="PANTHER" id="PTHR35463">
    <property type="entry name" value="TRANSMEMBRANE PROTEIN"/>
    <property type="match status" value="1"/>
</dbReference>
<name>A0A978V0G3_ZIZJJ</name>
<evidence type="ECO:0000313" key="2">
    <source>
        <dbReference type="EMBL" id="KAH7520729.1"/>
    </source>
</evidence>